<gene>
    <name evidence="1" type="ORF">NQ314_017290</name>
</gene>
<dbReference type="Proteomes" id="UP001162156">
    <property type="component" value="Unassembled WGS sequence"/>
</dbReference>
<evidence type="ECO:0000313" key="2">
    <source>
        <dbReference type="Proteomes" id="UP001162156"/>
    </source>
</evidence>
<sequence length="204" mass="23720">MLGQIFYTTFKISGKNCINLTKITLKRADQLAKEIEKISIKINASKENISLITYIISNSNLSTNVTNCLNKIKDLYTLSDSIEQGLINLESVIDENEFEHLKVQHEYHLSQYQLRKEESLENFKSSLDANHSMKIAKYESKKKVLCRKDRKFFKTLLKNDIESYKNLGTLPEMKQPKNQNSALLEEIQLDFDQNELDQFFGDKL</sequence>
<protein>
    <submittedName>
        <fullName evidence="1">Uncharacterized protein</fullName>
    </submittedName>
</protein>
<comment type="caution">
    <text evidence="1">The sequence shown here is derived from an EMBL/GenBank/DDBJ whole genome shotgun (WGS) entry which is preliminary data.</text>
</comment>
<dbReference type="EMBL" id="JANEYF010004830">
    <property type="protein sequence ID" value="KAJ8929967.1"/>
    <property type="molecule type" value="Genomic_DNA"/>
</dbReference>
<evidence type="ECO:0000313" key="1">
    <source>
        <dbReference type="EMBL" id="KAJ8929967.1"/>
    </source>
</evidence>
<dbReference type="AlphaFoldDB" id="A0AAV8WUX6"/>
<organism evidence="1 2">
    <name type="scientific">Rhamnusium bicolor</name>
    <dbReference type="NCBI Taxonomy" id="1586634"/>
    <lineage>
        <taxon>Eukaryota</taxon>
        <taxon>Metazoa</taxon>
        <taxon>Ecdysozoa</taxon>
        <taxon>Arthropoda</taxon>
        <taxon>Hexapoda</taxon>
        <taxon>Insecta</taxon>
        <taxon>Pterygota</taxon>
        <taxon>Neoptera</taxon>
        <taxon>Endopterygota</taxon>
        <taxon>Coleoptera</taxon>
        <taxon>Polyphaga</taxon>
        <taxon>Cucujiformia</taxon>
        <taxon>Chrysomeloidea</taxon>
        <taxon>Cerambycidae</taxon>
        <taxon>Lepturinae</taxon>
        <taxon>Rhagiini</taxon>
        <taxon>Rhamnusium</taxon>
    </lineage>
</organism>
<proteinExistence type="predicted"/>
<name>A0AAV8WUX6_9CUCU</name>
<reference evidence="1" key="1">
    <citation type="journal article" date="2023" name="Insect Mol. Biol.">
        <title>Genome sequencing provides insights into the evolution of gene families encoding plant cell wall-degrading enzymes in longhorned beetles.</title>
        <authorList>
            <person name="Shin N.R."/>
            <person name="Okamura Y."/>
            <person name="Kirsch R."/>
            <person name="Pauchet Y."/>
        </authorList>
    </citation>
    <scope>NUCLEOTIDE SEQUENCE</scope>
    <source>
        <strain evidence="1">RBIC_L_NR</strain>
    </source>
</reference>
<keyword evidence="2" id="KW-1185">Reference proteome</keyword>
<accession>A0AAV8WUX6</accession>